<comment type="caution">
    <text evidence="1">The sequence shown here is derived from an EMBL/GenBank/DDBJ whole genome shotgun (WGS) entry which is preliminary data.</text>
</comment>
<dbReference type="PANTHER" id="PTHR34070">
    <property type="entry name" value="ARMADILLO-TYPE FOLD"/>
    <property type="match status" value="1"/>
</dbReference>
<dbReference type="EMBL" id="CAKD01000012">
    <property type="protein sequence ID" value="CCI84778.1"/>
    <property type="molecule type" value="Genomic_DNA"/>
</dbReference>
<protein>
    <submittedName>
        <fullName evidence="1">DNA alkylation repair enzyme</fullName>
    </submittedName>
</protein>
<sequence>MNEINTQEIFDQVKAAFEKEADLVKAPLMSKYLRNQFAFYGIQSQARKAYYKEELKILKKAPLDWELVDLAWSDGHREFQYFACDYLRAKGIELSDLAKIKKLIVAKSWWDTIDSLIKPIGMLSTQIDLSNEMLAWSKDDNFWVRRAAIEHQLTLKDQTKPDLLSQIIINNLGSQEFFINKAIGWALRDYSKINPDWVSQFIETHPELSPLSKREASKYL</sequence>
<dbReference type="Gene3D" id="1.20.1660.10">
    <property type="entry name" value="Hypothetical protein (EF3068)"/>
    <property type="match status" value="1"/>
</dbReference>
<dbReference type="CDD" id="cd07064">
    <property type="entry name" value="AlkD_like_1"/>
    <property type="match status" value="1"/>
</dbReference>
<dbReference type="AlphaFoldDB" id="I7LDC6"/>
<dbReference type="SUPFAM" id="SSF48371">
    <property type="entry name" value="ARM repeat"/>
    <property type="match status" value="1"/>
</dbReference>
<dbReference type="OrthoDB" id="9775346at2"/>
<dbReference type="STRING" id="1423790.BN53_01470"/>
<dbReference type="InterPro" id="IPR014825">
    <property type="entry name" value="DNA_alkylation"/>
</dbReference>
<keyword evidence="2" id="KW-1185">Reference proteome</keyword>
<proteinExistence type="predicted"/>
<organism evidence="1 2">
    <name type="scientific">Lactobacillus pasteurii DSM 23907 = CRBIP 24.76</name>
    <dbReference type="NCBI Taxonomy" id="1423790"/>
    <lineage>
        <taxon>Bacteria</taxon>
        <taxon>Bacillati</taxon>
        <taxon>Bacillota</taxon>
        <taxon>Bacilli</taxon>
        <taxon>Lactobacillales</taxon>
        <taxon>Lactobacillaceae</taxon>
        <taxon>Lactobacillus</taxon>
    </lineage>
</organism>
<dbReference type="RefSeq" id="WP_009559334.1">
    <property type="nucleotide sequence ID" value="NZ_AYZN01000009.1"/>
</dbReference>
<dbReference type="InterPro" id="IPR016024">
    <property type="entry name" value="ARM-type_fold"/>
</dbReference>
<dbReference type="PATRIC" id="fig|1423790.3.peg.1827"/>
<reference evidence="1 2" key="1">
    <citation type="submission" date="2012-06" db="EMBL/GenBank/DDBJ databases">
        <title>Draft Genome Sequence of Lactobacillus pasteurii CRBIP 24.76T.</title>
        <authorList>
            <person name="Cousin S."/>
            <person name="Bouchier C."/>
            <person name="Loux V."/>
            <person name="Ma L."/>
            <person name="Creno S."/>
            <person name="Bizet C."/>
            <person name="Clermont D."/>
        </authorList>
    </citation>
    <scope>NUCLEOTIDE SEQUENCE [LARGE SCALE GENOMIC DNA]</scope>
    <source>
        <strain evidence="2">CRBIP 24.76T</strain>
    </source>
</reference>
<gene>
    <name evidence="1" type="ORF">BN53_01470</name>
</gene>
<name>I7LDC6_9LACO</name>
<dbReference type="Proteomes" id="UP000009311">
    <property type="component" value="Unassembled WGS sequence"/>
</dbReference>
<dbReference type="PANTHER" id="PTHR34070:SF1">
    <property type="entry name" value="DNA ALKYLATION REPAIR PROTEIN"/>
    <property type="match status" value="1"/>
</dbReference>
<evidence type="ECO:0000313" key="2">
    <source>
        <dbReference type="Proteomes" id="UP000009311"/>
    </source>
</evidence>
<dbReference type="Pfam" id="PF08713">
    <property type="entry name" value="DNA_alkylation"/>
    <property type="match status" value="1"/>
</dbReference>
<dbReference type="Gene3D" id="1.25.40.290">
    <property type="entry name" value="ARM repeat domains"/>
    <property type="match status" value="1"/>
</dbReference>
<accession>I7LDC6</accession>
<evidence type="ECO:0000313" key="1">
    <source>
        <dbReference type="EMBL" id="CCI84778.1"/>
    </source>
</evidence>
<dbReference type="eggNOG" id="COG4912">
    <property type="taxonomic scope" value="Bacteria"/>
</dbReference>